<dbReference type="RefSeq" id="WP_187303034.1">
    <property type="nucleotide sequence ID" value="NZ_CBCTON010000005.1"/>
</dbReference>
<keyword evidence="6 10" id="KW-0592">Phosphate transport</keyword>
<feature type="signal peptide" evidence="10">
    <location>
        <begin position="1"/>
        <end position="22"/>
    </location>
</feature>
<dbReference type="Gene3D" id="3.40.190.10">
    <property type="entry name" value="Periplasmic binding protein-like II"/>
    <property type="match status" value="2"/>
</dbReference>
<keyword evidence="10" id="KW-0472">Membrane</keyword>
<dbReference type="AlphaFoldDB" id="A0A923NPU9"/>
<evidence type="ECO:0000256" key="2">
    <source>
        <dbReference type="ARBA" id="ARBA00004193"/>
    </source>
</evidence>
<evidence type="ECO:0000256" key="6">
    <source>
        <dbReference type="ARBA" id="ARBA00022592"/>
    </source>
</evidence>
<evidence type="ECO:0000256" key="10">
    <source>
        <dbReference type="RuleBase" id="RU367119"/>
    </source>
</evidence>
<comment type="caution">
    <text evidence="12">The sequence shown here is derived from an EMBL/GenBank/DDBJ whole genome shotgun (WGS) entry which is preliminary data.</text>
</comment>
<sequence>MKKKILTGLIAAGVLVASLGLAGCGGNSDSGSGDSGSAASGSVVIAGSTSVQPLSEAMSEVYMEENPDVTVEVQGGGSGQGIKSIEDGIADIGSLSREVGEDEKGSISEEYVIAKDGVAVIVNADVNVDDLSLEQIKGIYTGEITNWSEVGGDDAEITVVSREEGSGTRGAFTEITGVTVDDVDNTTKDALVQPSTGAVKETVSTTPNSIGYVSLGSLDDSVKVLTVEGVEATSENVVSGDYKIQRPFVYVVGSEVSETAQAFIDFAMSDEGQKIVEENDFIPVN</sequence>
<keyword evidence="7 10" id="KW-0732">Signal</keyword>
<dbReference type="PANTHER" id="PTHR30570:SF1">
    <property type="entry name" value="PHOSPHATE-BINDING PROTEIN PSTS"/>
    <property type="match status" value="1"/>
</dbReference>
<dbReference type="InterPro" id="IPR011862">
    <property type="entry name" value="Phos-bd"/>
</dbReference>
<gene>
    <name evidence="12" type="ORF">H9L42_08810</name>
</gene>
<dbReference type="PANTHER" id="PTHR30570">
    <property type="entry name" value="PERIPLASMIC PHOSPHATE BINDING COMPONENT OF PHOSPHATE ABC TRANSPORTER"/>
    <property type="match status" value="1"/>
</dbReference>
<keyword evidence="10" id="KW-1003">Cell membrane</keyword>
<dbReference type="Proteomes" id="UP000602647">
    <property type="component" value="Unassembled WGS sequence"/>
</dbReference>
<keyword evidence="5 10" id="KW-0813">Transport</keyword>
<feature type="domain" description="PBP" evidence="11">
    <location>
        <begin position="34"/>
        <end position="271"/>
    </location>
</feature>
<reference evidence="12" key="1">
    <citation type="submission" date="2020-08" db="EMBL/GenBank/DDBJ databases">
        <title>Genome public.</title>
        <authorList>
            <person name="Liu C."/>
            <person name="Sun Q."/>
        </authorList>
    </citation>
    <scope>NUCLEOTIDE SEQUENCE</scope>
    <source>
        <strain evidence="12">BX12</strain>
    </source>
</reference>
<evidence type="ECO:0000313" key="12">
    <source>
        <dbReference type="EMBL" id="MBC6679928.1"/>
    </source>
</evidence>
<dbReference type="InterPro" id="IPR024370">
    <property type="entry name" value="PBP_domain"/>
</dbReference>
<evidence type="ECO:0000256" key="7">
    <source>
        <dbReference type="ARBA" id="ARBA00022729"/>
    </source>
</evidence>
<keyword evidence="9 10" id="KW-0449">Lipoprotein</keyword>
<dbReference type="Pfam" id="PF12849">
    <property type="entry name" value="PBP_like_2"/>
    <property type="match status" value="1"/>
</dbReference>
<dbReference type="GO" id="GO:0042301">
    <property type="term" value="F:phosphate ion binding"/>
    <property type="evidence" value="ECO:0007669"/>
    <property type="project" value="UniProtKB-UniRule"/>
</dbReference>
<accession>A0A923NPU9</accession>
<comment type="function">
    <text evidence="10">Involved in the system for phosphate transport across the cytoplasmic membrane.</text>
</comment>
<name>A0A923NPU9_9FIRM</name>
<dbReference type="SUPFAM" id="SSF53850">
    <property type="entry name" value="Periplasmic binding protein-like II"/>
    <property type="match status" value="1"/>
</dbReference>
<protein>
    <recommendedName>
        <fullName evidence="10">Phosphate-binding protein</fullName>
    </recommendedName>
</protein>
<keyword evidence="13" id="KW-1185">Reference proteome</keyword>
<dbReference type="InterPro" id="IPR050811">
    <property type="entry name" value="Phosphate_ABC_transporter"/>
</dbReference>
<evidence type="ECO:0000256" key="8">
    <source>
        <dbReference type="ARBA" id="ARBA00023139"/>
    </source>
</evidence>
<evidence type="ECO:0000313" key="13">
    <source>
        <dbReference type="Proteomes" id="UP000602647"/>
    </source>
</evidence>
<dbReference type="PROSITE" id="PS51257">
    <property type="entry name" value="PROKAR_LIPOPROTEIN"/>
    <property type="match status" value="1"/>
</dbReference>
<evidence type="ECO:0000256" key="3">
    <source>
        <dbReference type="ARBA" id="ARBA00008725"/>
    </source>
</evidence>
<organism evidence="12 13">
    <name type="scientific">Zhenpiania hominis</name>
    <dbReference type="NCBI Taxonomy" id="2763644"/>
    <lineage>
        <taxon>Bacteria</taxon>
        <taxon>Bacillati</taxon>
        <taxon>Bacillota</taxon>
        <taxon>Clostridia</taxon>
        <taxon>Peptostreptococcales</taxon>
        <taxon>Anaerovoracaceae</taxon>
        <taxon>Zhenpiania</taxon>
    </lineage>
</organism>
<feature type="chain" id="PRO_5039751248" description="Phosphate-binding protein" evidence="10">
    <location>
        <begin position="23"/>
        <end position="285"/>
    </location>
</feature>
<evidence type="ECO:0000256" key="9">
    <source>
        <dbReference type="ARBA" id="ARBA00023288"/>
    </source>
</evidence>
<keyword evidence="8 10" id="KW-0564">Palmitate</keyword>
<dbReference type="NCBIfam" id="TIGR02136">
    <property type="entry name" value="ptsS_2"/>
    <property type="match status" value="1"/>
</dbReference>
<dbReference type="EMBL" id="JACRYT010000008">
    <property type="protein sequence ID" value="MBC6679928.1"/>
    <property type="molecule type" value="Genomic_DNA"/>
</dbReference>
<comment type="function">
    <text evidence="1">Part of the ABC transporter complex PstSACB involved in phosphate import.</text>
</comment>
<dbReference type="GO" id="GO:0005886">
    <property type="term" value="C:plasma membrane"/>
    <property type="evidence" value="ECO:0007669"/>
    <property type="project" value="UniProtKB-SubCell"/>
</dbReference>
<evidence type="ECO:0000256" key="4">
    <source>
        <dbReference type="ARBA" id="ARBA00011529"/>
    </source>
</evidence>
<comment type="subunit">
    <text evidence="4 10">The complex is composed of two ATP-binding proteins (PstB), two transmembrane proteins (PstC and PstA) and a solute-binding protein (PstS).</text>
</comment>
<dbReference type="CDD" id="cd13653">
    <property type="entry name" value="PBP2_phosphate_like_1"/>
    <property type="match status" value="1"/>
</dbReference>
<comment type="subcellular location">
    <subcellularLocation>
        <location evidence="2 10">Cell membrane</location>
        <topology evidence="2 10">Lipid-anchor</topology>
    </subcellularLocation>
</comment>
<evidence type="ECO:0000256" key="1">
    <source>
        <dbReference type="ARBA" id="ARBA00002841"/>
    </source>
</evidence>
<comment type="similarity">
    <text evidence="3 10">Belongs to the PstS family.</text>
</comment>
<evidence type="ECO:0000256" key="5">
    <source>
        <dbReference type="ARBA" id="ARBA00022448"/>
    </source>
</evidence>
<dbReference type="GO" id="GO:0006817">
    <property type="term" value="P:phosphate ion transport"/>
    <property type="evidence" value="ECO:0007669"/>
    <property type="project" value="UniProtKB-UniRule"/>
</dbReference>
<evidence type="ECO:0000259" key="11">
    <source>
        <dbReference type="Pfam" id="PF12849"/>
    </source>
</evidence>
<proteinExistence type="inferred from homology"/>